<dbReference type="InterPro" id="IPR004099">
    <property type="entry name" value="Pyr_nucl-diS_OxRdtase_dimer"/>
</dbReference>
<evidence type="ECO:0000313" key="10">
    <source>
        <dbReference type="Proteomes" id="UP001163687"/>
    </source>
</evidence>
<sequence>MVVGGVAAGMSAASRARRRDPDLEIVAYEASSHVSYGSCGLPYLISGQVRRPEDLVVVTPERFKSERNILALTRHEVLAIDPWGRTVTVRDPSGSTFKTEYDVLVLSTGGRASRPPVPGADLTGVFTLRTLDDGIALLEYLRGHAPRRAVIVGAGYIGVEMAEAFRTIGLEVAVVEMLPRPLSNFDPDLSELARAEMERNGVALYFGEPLQALEGDVRVRRVVTPSRTLDADLVLFAGGVRPAATLARDAGIALGPTGAVQVTARMETNVPGIYAAGDVAEVHHLLSDRPAYIPLGSTANKQGRVAGENAAGGDATFPGVVGTAVLKAFGLELARTGLSTDEARQAGFDPVSAVVRHGSRAHYYPGGGRITVKVIADRQSGRLLGAQMAGPEGVAKRIDIFATALHARMTPEEVAELDLSYAPPFAPVWDPVLVAARAAVKELGGSD</sequence>
<dbReference type="Pfam" id="PF07992">
    <property type="entry name" value="Pyr_redox_2"/>
    <property type="match status" value="1"/>
</dbReference>
<evidence type="ECO:0000256" key="6">
    <source>
        <dbReference type="ARBA" id="ARBA00023284"/>
    </source>
</evidence>
<dbReference type="PRINTS" id="PR00368">
    <property type="entry name" value="FADPNR"/>
</dbReference>
<dbReference type="InterPro" id="IPR036188">
    <property type="entry name" value="FAD/NAD-bd_sf"/>
</dbReference>
<dbReference type="AlphaFoldDB" id="A0AA35CP31"/>
<keyword evidence="6" id="KW-0676">Redox-active center</keyword>
<keyword evidence="3" id="KW-0285">Flavoprotein</keyword>
<dbReference type="InterPro" id="IPR023753">
    <property type="entry name" value="FAD/NAD-binding_dom"/>
</dbReference>
<evidence type="ECO:0000256" key="2">
    <source>
        <dbReference type="ARBA" id="ARBA00009130"/>
    </source>
</evidence>
<dbReference type="EMBL" id="AP025628">
    <property type="protein sequence ID" value="BDG62113.1"/>
    <property type="molecule type" value="Genomic_DNA"/>
</dbReference>
<evidence type="ECO:0000256" key="5">
    <source>
        <dbReference type="ARBA" id="ARBA00023002"/>
    </source>
</evidence>
<reference evidence="9" key="1">
    <citation type="submission" date="2022-03" db="EMBL/GenBank/DDBJ databases">
        <title>Complete genome sequence of Caldinitratiruptor microaerophilus.</title>
        <authorList>
            <person name="Mukaiyama R."/>
            <person name="Nishiyama T."/>
            <person name="Ueda K."/>
        </authorList>
    </citation>
    <scope>NUCLEOTIDE SEQUENCE</scope>
    <source>
        <strain evidence="9">JCM 16183</strain>
    </source>
</reference>
<dbReference type="Pfam" id="PF02852">
    <property type="entry name" value="Pyr_redox_dim"/>
    <property type="match status" value="1"/>
</dbReference>
<feature type="domain" description="Pyridine nucleotide-disulphide oxidoreductase dimerisation" evidence="7">
    <location>
        <begin position="329"/>
        <end position="427"/>
    </location>
</feature>
<dbReference type="Gene3D" id="3.50.50.60">
    <property type="entry name" value="FAD/NAD(P)-binding domain"/>
    <property type="match status" value="2"/>
</dbReference>
<dbReference type="InterPro" id="IPR050260">
    <property type="entry name" value="FAD-bd_OxRdtase"/>
</dbReference>
<proteinExistence type="inferred from homology"/>
<gene>
    <name evidence="9" type="ORF">caldi_32030</name>
</gene>
<dbReference type="GO" id="GO:0016491">
    <property type="term" value="F:oxidoreductase activity"/>
    <property type="evidence" value="ECO:0007669"/>
    <property type="project" value="UniProtKB-KW"/>
</dbReference>
<evidence type="ECO:0000259" key="7">
    <source>
        <dbReference type="Pfam" id="PF02852"/>
    </source>
</evidence>
<dbReference type="SUPFAM" id="SSF51905">
    <property type="entry name" value="FAD/NAD(P)-binding domain"/>
    <property type="match status" value="2"/>
</dbReference>
<keyword evidence="4" id="KW-0274">FAD</keyword>
<evidence type="ECO:0000259" key="8">
    <source>
        <dbReference type="Pfam" id="PF07992"/>
    </source>
</evidence>
<evidence type="ECO:0000256" key="4">
    <source>
        <dbReference type="ARBA" id="ARBA00022827"/>
    </source>
</evidence>
<comment type="similarity">
    <text evidence="2">Belongs to the class-III pyridine nucleotide-disulfide oxidoreductase family.</text>
</comment>
<keyword evidence="10" id="KW-1185">Reference proteome</keyword>
<comment type="cofactor">
    <cofactor evidence="1">
        <name>FAD</name>
        <dbReference type="ChEBI" id="CHEBI:57692"/>
    </cofactor>
</comment>
<evidence type="ECO:0000256" key="1">
    <source>
        <dbReference type="ARBA" id="ARBA00001974"/>
    </source>
</evidence>
<dbReference type="InterPro" id="IPR016156">
    <property type="entry name" value="FAD/NAD-linked_Rdtase_dimer_sf"/>
</dbReference>
<protein>
    <submittedName>
        <fullName evidence="9">NADH oxidase</fullName>
    </submittedName>
</protein>
<dbReference type="PANTHER" id="PTHR43429">
    <property type="entry name" value="PYRIDINE NUCLEOTIDE-DISULFIDE OXIDOREDUCTASE DOMAIN-CONTAINING"/>
    <property type="match status" value="1"/>
</dbReference>
<dbReference type="SUPFAM" id="SSF55424">
    <property type="entry name" value="FAD/NAD-linked reductases, dimerisation (C-terminal) domain"/>
    <property type="match status" value="1"/>
</dbReference>
<organism evidence="9 10">
    <name type="scientific">Caldinitratiruptor microaerophilus</name>
    <dbReference type="NCBI Taxonomy" id="671077"/>
    <lineage>
        <taxon>Bacteria</taxon>
        <taxon>Bacillati</taxon>
        <taxon>Bacillota</taxon>
        <taxon>Clostridia</taxon>
        <taxon>Eubacteriales</taxon>
        <taxon>Symbiobacteriaceae</taxon>
        <taxon>Caldinitratiruptor</taxon>
    </lineage>
</organism>
<evidence type="ECO:0000313" key="9">
    <source>
        <dbReference type="EMBL" id="BDG62113.1"/>
    </source>
</evidence>
<dbReference type="PRINTS" id="PR00469">
    <property type="entry name" value="PNDRDTASEII"/>
</dbReference>
<keyword evidence="5" id="KW-0560">Oxidoreductase</keyword>
<feature type="domain" description="FAD/NAD(P)-binding" evidence="8">
    <location>
        <begin position="1"/>
        <end position="290"/>
    </location>
</feature>
<dbReference type="PANTHER" id="PTHR43429:SF1">
    <property type="entry name" value="NAD(P)H SULFUR OXIDOREDUCTASE (COA-DEPENDENT)"/>
    <property type="match status" value="1"/>
</dbReference>
<evidence type="ECO:0000256" key="3">
    <source>
        <dbReference type="ARBA" id="ARBA00022630"/>
    </source>
</evidence>
<accession>A0AA35CP31</accession>
<dbReference type="Proteomes" id="UP001163687">
    <property type="component" value="Chromosome"/>
</dbReference>
<dbReference type="KEGG" id="cmic:caldi_32030"/>
<name>A0AA35CP31_9FIRM</name>